<dbReference type="InterPro" id="IPR021734">
    <property type="entry name" value="DUF3303"/>
</dbReference>
<accession>A0A6J4UJY2</accession>
<reference evidence="1" key="1">
    <citation type="submission" date="2020-02" db="EMBL/GenBank/DDBJ databases">
        <authorList>
            <person name="Meier V. D."/>
        </authorList>
    </citation>
    <scope>NUCLEOTIDE SEQUENCE</scope>
    <source>
        <strain evidence="1">AVDCRST_MAG33</strain>
    </source>
</reference>
<protein>
    <recommendedName>
        <fullName evidence="2">DUF3303 domain-containing protein</fullName>
    </recommendedName>
</protein>
<dbReference type="AlphaFoldDB" id="A0A6J4UJY2"/>
<proteinExistence type="predicted"/>
<name>A0A6J4UJY2_9BACT</name>
<organism evidence="1">
    <name type="scientific">uncultured Thermomicrobiales bacterium</name>
    <dbReference type="NCBI Taxonomy" id="1645740"/>
    <lineage>
        <taxon>Bacteria</taxon>
        <taxon>Pseudomonadati</taxon>
        <taxon>Thermomicrobiota</taxon>
        <taxon>Thermomicrobia</taxon>
        <taxon>Thermomicrobiales</taxon>
        <taxon>environmental samples</taxon>
    </lineage>
</organism>
<sequence>MLFYCEFTWFPGTTREAVARRTVEQHDADRNHPERIRGWYNLVGGGSGFLIVDYDDPRELTAFLQPYMDLMSFDVRAITENAYAETISGMRDVAGT</sequence>
<evidence type="ECO:0008006" key="2">
    <source>
        <dbReference type="Google" id="ProtNLM"/>
    </source>
</evidence>
<dbReference type="EMBL" id="CADCWK010000093">
    <property type="protein sequence ID" value="CAA9552665.1"/>
    <property type="molecule type" value="Genomic_DNA"/>
</dbReference>
<gene>
    <name evidence="1" type="ORF">AVDCRST_MAG33-1014</name>
</gene>
<dbReference type="Pfam" id="PF11746">
    <property type="entry name" value="DUF3303"/>
    <property type="match status" value="1"/>
</dbReference>
<evidence type="ECO:0000313" key="1">
    <source>
        <dbReference type="EMBL" id="CAA9552665.1"/>
    </source>
</evidence>